<keyword evidence="7 8" id="KW-0472">Membrane</keyword>
<dbReference type="SUPFAM" id="SSF160240">
    <property type="entry name" value="Cation efflux protein cytoplasmic domain-like"/>
    <property type="match status" value="1"/>
</dbReference>
<dbReference type="Pfam" id="PF01545">
    <property type="entry name" value="Cation_efflux"/>
    <property type="match status" value="1"/>
</dbReference>
<dbReference type="InterPro" id="IPR027469">
    <property type="entry name" value="Cation_efflux_TMD_sf"/>
</dbReference>
<evidence type="ECO:0000256" key="8">
    <source>
        <dbReference type="SAM" id="Phobius"/>
    </source>
</evidence>
<keyword evidence="3" id="KW-0813">Transport</keyword>
<sequence length="308" mass="33861">MGHSHHHDHHHDHHHHAHSANKKALFISFLFIATFMIVEVIGGFLSHSLTLLSDAGHMFSDALSLGLSLVAVVYGAKGASIEKTYGYKRFEILAALFNGVALLVISLYILIEAFLRFYHPENVAGVDMLVIACIGLLVNIFVAWILMKGDSSENLNIKSALVHVIGDLLGSVGAIVAGLLIILFNWGYADPIASIIVSILILKSGWQITNDAIHILMEGKPKDIHLDEVKNHLINIPGVSALHDLHVWTITSGFPALSCHLVVENNADRDKVLMDANHILTEHFSVKHATIQIEGQDFNNCSNEQQHQ</sequence>
<dbReference type="EMBL" id="JAFBER010000017">
    <property type="protein sequence ID" value="MBM7646183.1"/>
    <property type="molecule type" value="Genomic_DNA"/>
</dbReference>
<feature type="transmembrane region" description="Helical" evidence="8">
    <location>
        <begin position="168"/>
        <end position="188"/>
    </location>
</feature>
<evidence type="ECO:0000256" key="5">
    <source>
        <dbReference type="ARBA" id="ARBA00022989"/>
    </source>
</evidence>
<accession>A0ABS2Q1M2</accession>
<feature type="transmembrane region" description="Helical" evidence="8">
    <location>
        <begin position="123"/>
        <end position="147"/>
    </location>
</feature>
<name>A0ABS2Q1M2_9BACL</name>
<dbReference type="Pfam" id="PF16916">
    <property type="entry name" value="ZT_dimer"/>
    <property type="match status" value="1"/>
</dbReference>
<dbReference type="Gene3D" id="1.20.1510.10">
    <property type="entry name" value="Cation efflux protein transmembrane domain"/>
    <property type="match status" value="1"/>
</dbReference>
<comment type="similarity">
    <text evidence="2">Belongs to the cation diffusion facilitator (CDF) transporter (TC 2.A.4) family. SLC30A subfamily.</text>
</comment>
<dbReference type="InterPro" id="IPR036837">
    <property type="entry name" value="Cation_efflux_CTD_sf"/>
</dbReference>
<dbReference type="PANTHER" id="PTHR11562:SF17">
    <property type="entry name" value="RE54080P-RELATED"/>
    <property type="match status" value="1"/>
</dbReference>
<feature type="domain" description="Cation efflux protein cytoplasmic" evidence="10">
    <location>
        <begin position="221"/>
        <end position="294"/>
    </location>
</feature>
<feature type="domain" description="Cation efflux protein transmembrane" evidence="9">
    <location>
        <begin position="25"/>
        <end position="217"/>
    </location>
</feature>
<feature type="transmembrane region" description="Helical" evidence="8">
    <location>
        <begin position="58"/>
        <end position="80"/>
    </location>
</feature>
<evidence type="ECO:0000256" key="7">
    <source>
        <dbReference type="ARBA" id="ARBA00023136"/>
    </source>
</evidence>
<dbReference type="InterPro" id="IPR058533">
    <property type="entry name" value="Cation_efflux_TM"/>
</dbReference>
<dbReference type="InterPro" id="IPR027470">
    <property type="entry name" value="Cation_efflux_CTD"/>
</dbReference>
<evidence type="ECO:0000259" key="9">
    <source>
        <dbReference type="Pfam" id="PF01545"/>
    </source>
</evidence>
<evidence type="ECO:0000313" key="12">
    <source>
        <dbReference type="Proteomes" id="UP000808914"/>
    </source>
</evidence>
<feature type="transmembrane region" description="Helical" evidence="8">
    <location>
        <begin position="92"/>
        <end position="111"/>
    </location>
</feature>
<comment type="subcellular location">
    <subcellularLocation>
        <location evidence="1">Membrane</location>
        <topology evidence="1">Multi-pass membrane protein</topology>
    </subcellularLocation>
</comment>
<evidence type="ECO:0000256" key="4">
    <source>
        <dbReference type="ARBA" id="ARBA00022692"/>
    </source>
</evidence>
<feature type="transmembrane region" description="Helical" evidence="8">
    <location>
        <begin position="24"/>
        <end position="46"/>
    </location>
</feature>
<protein>
    <submittedName>
        <fullName evidence="11">Cobalt-zinc-cadmium efflux system protein</fullName>
    </submittedName>
</protein>
<evidence type="ECO:0000256" key="2">
    <source>
        <dbReference type="ARBA" id="ARBA00008873"/>
    </source>
</evidence>
<evidence type="ECO:0000259" key="10">
    <source>
        <dbReference type="Pfam" id="PF16916"/>
    </source>
</evidence>
<organism evidence="11 12">
    <name type="scientific">Scopulibacillus daqui</name>
    <dbReference type="NCBI Taxonomy" id="1469162"/>
    <lineage>
        <taxon>Bacteria</taxon>
        <taxon>Bacillati</taxon>
        <taxon>Bacillota</taxon>
        <taxon>Bacilli</taxon>
        <taxon>Bacillales</taxon>
        <taxon>Sporolactobacillaceae</taxon>
        <taxon>Scopulibacillus</taxon>
    </lineage>
</organism>
<dbReference type="RefSeq" id="WP_205004082.1">
    <property type="nucleotide sequence ID" value="NZ_JAFBER010000017.1"/>
</dbReference>
<dbReference type="Proteomes" id="UP000808914">
    <property type="component" value="Unassembled WGS sequence"/>
</dbReference>
<dbReference type="InterPro" id="IPR050681">
    <property type="entry name" value="CDF/SLC30A"/>
</dbReference>
<keyword evidence="5 8" id="KW-1133">Transmembrane helix</keyword>
<dbReference type="SUPFAM" id="SSF161111">
    <property type="entry name" value="Cation efflux protein transmembrane domain-like"/>
    <property type="match status" value="1"/>
</dbReference>
<reference evidence="11 12" key="1">
    <citation type="submission" date="2021-01" db="EMBL/GenBank/DDBJ databases">
        <title>Genomic Encyclopedia of Type Strains, Phase IV (KMG-IV): sequencing the most valuable type-strain genomes for metagenomic binning, comparative biology and taxonomic classification.</title>
        <authorList>
            <person name="Goeker M."/>
        </authorList>
    </citation>
    <scope>NUCLEOTIDE SEQUENCE [LARGE SCALE GENOMIC DNA]</scope>
    <source>
        <strain evidence="11 12">DSM 28236</strain>
    </source>
</reference>
<gene>
    <name evidence="11" type="ORF">JOD45_002409</name>
</gene>
<keyword evidence="6" id="KW-0406">Ion transport</keyword>
<evidence type="ECO:0000256" key="3">
    <source>
        <dbReference type="ARBA" id="ARBA00022448"/>
    </source>
</evidence>
<dbReference type="InterPro" id="IPR002524">
    <property type="entry name" value="Cation_efflux"/>
</dbReference>
<comment type="caution">
    <text evidence="11">The sequence shown here is derived from an EMBL/GenBank/DDBJ whole genome shotgun (WGS) entry which is preliminary data.</text>
</comment>
<keyword evidence="12" id="KW-1185">Reference proteome</keyword>
<evidence type="ECO:0000256" key="6">
    <source>
        <dbReference type="ARBA" id="ARBA00023065"/>
    </source>
</evidence>
<keyword evidence="4 8" id="KW-0812">Transmembrane</keyword>
<proteinExistence type="inferred from homology"/>
<evidence type="ECO:0000313" key="11">
    <source>
        <dbReference type="EMBL" id="MBM7646183.1"/>
    </source>
</evidence>
<evidence type="ECO:0000256" key="1">
    <source>
        <dbReference type="ARBA" id="ARBA00004141"/>
    </source>
</evidence>
<dbReference type="NCBIfam" id="TIGR01297">
    <property type="entry name" value="CDF"/>
    <property type="match status" value="1"/>
</dbReference>
<dbReference type="PANTHER" id="PTHR11562">
    <property type="entry name" value="CATION EFFLUX PROTEIN/ ZINC TRANSPORTER"/>
    <property type="match status" value="1"/>
</dbReference>